<organism evidence="3 4">
    <name type="scientific">Corynebacterium poyangense</name>
    <dbReference type="NCBI Taxonomy" id="2684405"/>
    <lineage>
        <taxon>Bacteria</taxon>
        <taxon>Bacillati</taxon>
        <taxon>Actinomycetota</taxon>
        <taxon>Actinomycetes</taxon>
        <taxon>Mycobacteriales</taxon>
        <taxon>Corynebacteriaceae</taxon>
        <taxon>Corynebacterium</taxon>
    </lineage>
</organism>
<keyword evidence="3" id="KW-0378">Hydrolase</keyword>
<dbReference type="Gene3D" id="3.90.75.20">
    <property type="match status" value="1"/>
</dbReference>
<dbReference type="Pfam" id="PF07463">
    <property type="entry name" value="NUMOD4"/>
    <property type="match status" value="1"/>
</dbReference>
<dbReference type="AlphaFoldDB" id="A0A7H0SRI5"/>
<evidence type="ECO:0000313" key="4">
    <source>
        <dbReference type="Proteomes" id="UP000516320"/>
    </source>
</evidence>
<reference evidence="3" key="1">
    <citation type="submission" date="2019-12" db="EMBL/GenBank/DDBJ databases">
        <title>Corynebacterium sp. nov., isolated from feces of the Anser Albifrons in China.</title>
        <authorList>
            <person name="Liu Q."/>
        </authorList>
    </citation>
    <scope>NUCLEOTIDE SEQUENCE [LARGE SCALE GENOMIC DNA]</scope>
    <source>
        <strain evidence="3">4H37-19</strain>
    </source>
</reference>
<dbReference type="EMBL" id="CP046884">
    <property type="protein sequence ID" value="QNQ91160.1"/>
    <property type="molecule type" value="Genomic_DNA"/>
</dbReference>
<dbReference type="GO" id="GO:0016788">
    <property type="term" value="F:hydrolase activity, acting on ester bonds"/>
    <property type="evidence" value="ECO:0007669"/>
    <property type="project" value="InterPro"/>
</dbReference>
<name>A0A7H0SRI5_9CORY</name>
<accession>A0A7H0SRI5</accession>
<dbReference type="InterPro" id="IPR010902">
    <property type="entry name" value="NUMOD4"/>
</dbReference>
<dbReference type="SUPFAM" id="SSF54060">
    <property type="entry name" value="His-Me finger endonucleases"/>
    <property type="match status" value="1"/>
</dbReference>
<dbReference type="InterPro" id="IPR044925">
    <property type="entry name" value="His-Me_finger_sf"/>
</dbReference>
<dbReference type="InterPro" id="IPR003615">
    <property type="entry name" value="HNH_nuc"/>
</dbReference>
<evidence type="ECO:0000259" key="2">
    <source>
        <dbReference type="Pfam" id="PF13392"/>
    </source>
</evidence>
<dbReference type="Proteomes" id="UP000516320">
    <property type="component" value="Chromosome"/>
</dbReference>
<feature type="domain" description="NUMOD4" evidence="1">
    <location>
        <begin position="4"/>
        <end position="63"/>
    </location>
</feature>
<feature type="domain" description="HNH nuclease" evidence="2">
    <location>
        <begin position="76"/>
        <end position="118"/>
    </location>
</feature>
<evidence type="ECO:0000259" key="1">
    <source>
        <dbReference type="Pfam" id="PF07463"/>
    </source>
</evidence>
<keyword evidence="4" id="KW-1185">Reference proteome</keyword>
<keyword evidence="3" id="KW-0255">Endonuclease</keyword>
<evidence type="ECO:0000313" key="3">
    <source>
        <dbReference type="EMBL" id="QNQ91160.1"/>
    </source>
</evidence>
<sequence>MNKEIWKDIPGHEGCYQVSNMGRVRSIDHAVRGLCHYTGKPFRRISPGKILKPGRYCKSGHLSVVLGRRGNGNGRPVHQLVMLAFIGKPPEGMEVCHINGDPTDNRLVNLRYDTRTQNILDVYRQGKPWRKLTIEDVSRIRFALFCGWRGVELAEEYGVSQSCISAVKTGRAYGWAS</sequence>
<dbReference type="Pfam" id="PF13392">
    <property type="entry name" value="HNH_3"/>
    <property type="match status" value="1"/>
</dbReference>
<dbReference type="GO" id="GO:0004519">
    <property type="term" value="F:endonuclease activity"/>
    <property type="evidence" value="ECO:0007669"/>
    <property type="project" value="UniProtKB-KW"/>
</dbReference>
<keyword evidence="3" id="KW-0540">Nuclease</keyword>
<dbReference type="KEGG" id="cpoy:GP475_11350"/>
<protein>
    <submittedName>
        <fullName evidence="3">HNH endonuclease</fullName>
    </submittedName>
</protein>
<proteinExistence type="predicted"/>
<gene>
    <name evidence="3" type="ORF">GP475_11350</name>
</gene>